<dbReference type="InterPro" id="IPR033593">
    <property type="entry name" value="N-RASSF"/>
</dbReference>
<feature type="region of interest" description="Disordered" evidence="2">
    <location>
        <begin position="97"/>
        <end position="130"/>
    </location>
</feature>
<feature type="region of interest" description="Disordered" evidence="2">
    <location>
        <begin position="397"/>
        <end position="416"/>
    </location>
</feature>
<dbReference type="InterPro" id="IPR000159">
    <property type="entry name" value="RA_dom"/>
</dbReference>
<feature type="compositionally biased region" description="Basic and acidic residues" evidence="2">
    <location>
        <begin position="308"/>
        <end position="325"/>
    </location>
</feature>
<keyword evidence="1" id="KW-0175">Coiled coil</keyword>
<sequence length="416" mass="47109">MELKVWVDGVQRVICGVTEKTTCQEVVIALAQAMGRTGRYTLKEKFKEFERNVTSDEKLLESLNKYGQQASEVQLILKHNGPSLETRRCSQIRGTRGAARSLHRQSLPALDRVQTSADPKPEEKKAKRKSLTFAEEAREWIESFTRTRLHRVRGKGRDAGRRDSSVISQPVEEAGQIIHLQNSREISSKEGNLPRITDDQEEESSPGQAAKEELHHLIRRQQAQLETFQSRLDATEAQIRALEEQESLAKEIARLGQLVESRAADVEEVDFWENELRAEEVYEQDLQEQFLEMKEKVQECKGKLEEYKKRESRQSSRADQADRLTGELSQSCKEGSRMENSLALTQEADQDFQVRHSLQGAPFPRVSYRFSDTSGSPGPLREWVARWSEELASSCSAAGDLSGCSDAVQQTDSTAV</sequence>
<feature type="region of interest" description="Disordered" evidence="2">
    <location>
        <begin position="308"/>
        <end position="339"/>
    </location>
</feature>
<gene>
    <name evidence="4" type="primary">Rassf8</name>
    <name evidence="4" type="ORF">AOXY_G31538</name>
</gene>
<organism evidence="4 5">
    <name type="scientific">Acipenser oxyrinchus oxyrinchus</name>
    <dbReference type="NCBI Taxonomy" id="40147"/>
    <lineage>
        <taxon>Eukaryota</taxon>
        <taxon>Metazoa</taxon>
        <taxon>Chordata</taxon>
        <taxon>Craniata</taxon>
        <taxon>Vertebrata</taxon>
        <taxon>Euteleostomi</taxon>
        <taxon>Actinopterygii</taxon>
        <taxon>Chondrostei</taxon>
        <taxon>Acipenseriformes</taxon>
        <taxon>Acipenseridae</taxon>
        <taxon>Acipenser</taxon>
    </lineage>
</organism>
<proteinExistence type="predicted"/>
<evidence type="ECO:0000256" key="1">
    <source>
        <dbReference type="SAM" id="Coils"/>
    </source>
</evidence>
<name>A0AAD8FSI6_ACIOX</name>
<protein>
    <submittedName>
        <fullName evidence="4">Ras association domain-containing protein 8-like</fullName>
    </submittedName>
</protein>
<dbReference type="InterPro" id="IPR029071">
    <property type="entry name" value="Ubiquitin-like_domsf"/>
</dbReference>
<feature type="compositionally biased region" description="Polar residues" evidence="2">
    <location>
        <begin position="327"/>
        <end position="339"/>
    </location>
</feature>
<dbReference type="EMBL" id="JAGXEW010000047">
    <property type="protein sequence ID" value="KAK1152296.1"/>
    <property type="molecule type" value="Genomic_DNA"/>
</dbReference>
<dbReference type="PANTHER" id="PTHR15286:SF16">
    <property type="entry name" value="RAS ASSOCIATION DOMAIN-CONTAINING PROTEIN 8"/>
    <property type="match status" value="1"/>
</dbReference>
<dbReference type="SUPFAM" id="SSF57997">
    <property type="entry name" value="Tropomyosin"/>
    <property type="match status" value="1"/>
</dbReference>
<keyword evidence="5" id="KW-1185">Reference proteome</keyword>
<dbReference type="SUPFAM" id="SSF54236">
    <property type="entry name" value="Ubiquitin-like"/>
    <property type="match status" value="1"/>
</dbReference>
<feature type="domain" description="Ras-associating" evidence="3">
    <location>
        <begin position="1"/>
        <end position="82"/>
    </location>
</feature>
<dbReference type="GO" id="GO:0007165">
    <property type="term" value="P:signal transduction"/>
    <property type="evidence" value="ECO:0007669"/>
    <property type="project" value="InterPro"/>
</dbReference>
<feature type="region of interest" description="Disordered" evidence="2">
    <location>
        <begin position="184"/>
        <end position="209"/>
    </location>
</feature>
<evidence type="ECO:0000313" key="4">
    <source>
        <dbReference type="EMBL" id="KAK1152296.1"/>
    </source>
</evidence>
<dbReference type="Proteomes" id="UP001230051">
    <property type="component" value="Unassembled WGS sequence"/>
</dbReference>
<dbReference type="AlphaFoldDB" id="A0AAD8FSI6"/>
<comment type="caution">
    <text evidence="4">The sequence shown here is derived from an EMBL/GenBank/DDBJ whole genome shotgun (WGS) entry which is preliminary data.</text>
</comment>
<dbReference type="PROSITE" id="PS50200">
    <property type="entry name" value="RA"/>
    <property type="match status" value="1"/>
</dbReference>
<evidence type="ECO:0000256" key="2">
    <source>
        <dbReference type="SAM" id="MobiDB-lite"/>
    </source>
</evidence>
<dbReference type="InterPro" id="IPR048945">
    <property type="entry name" value="RASSF8/10_RA"/>
</dbReference>
<reference evidence="4" key="1">
    <citation type="submission" date="2022-02" db="EMBL/GenBank/DDBJ databases">
        <title>Atlantic sturgeon de novo genome assembly.</title>
        <authorList>
            <person name="Stock M."/>
            <person name="Klopp C."/>
            <person name="Guiguen Y."/>
            <person name="Cabau C."/>
            <person name="Parinello H."/>
            <person name="Santidrian Yebra-Pimentel E."/>
            <person name="Kuhl H."/>
            <person name="Dirks R.P."/>
            <person name="Guessner J."/>
            <person name="Wuertz S."/>
            <person name="Du K."/>
            <person name="Schartl M."/>
        </authorList>
    </citation>
    <scope>NUCLEOTIDE SEQUENCE</scope>
    <source>
        <strain evidence="4">STURGEONOMICS-FGT-2020</strain>
        <tissue evidence="4">Whole blood</tissue>
    </source>
</reference>
<dbReference type="Gene3D" id="3.10.20.90">
    <property type="entry name" value="Phosphatidylinositol 3-kinase Catalytic Subunit, Chain A, domain 1"/>
    <property type="match status" value="1"/>
</dbReference>
<dbReference type="PANTHER" id="PTHR15286">
    <property type="entry name" value="RAS-ASSOCIATING DOMAIN CONTAINING PROTEIN"/>
    <property type="match status" value="1"/>
</dbReference>
<accession>A0AAD8FSI6</accession>
<evidence type="ECO:0000259" key="3">
    <source>
        <dbReference type="PROSITE" id="PS50200"/>
    </source>
</evidence>
<evidence type="ECO:0000313" key="5">
    <source>
        <dbReference type="Proteomes" id="UP001230051"/>
    </source>
</evidence>
<dbReference type="Pfam" id="PF21712">
    <property type="entry name" value="RASSF8-10_RA"/>
    <property type="match status" value="1"/>
</dbReference>
<feature type="coiled-coil region" evidence="1">
    <location>
        <begin position="211"/>
        <end position="252"/>
    </location>
</feature>
<feature type="compositionally biased region" description="Polar residues" evidence="2">
    <location>
        <begin position="407"/>
        <end position="416"/>
    </location>
</feature>